<dbReference type="Gene3D" id="3.40.50.300">
    <property type="entry name" value="P-loop containing nucleotide triphosphate hydrolases"/>
    <property type="match status" value="1"/>
</dbReference>
<dbReference type="GO" id="GO:0005524">
    <property type="term" value="F:ATP binding"/>
    <property type="evidence" value="ECO:0007669"/>
    <property type="project" value="UniProtKB-KW"/>
</dbReference>
<dbReference type="PANTHER" id="PTHR43776">
    <property type="entry name" value="TRANSPORT ATP-BINDING PROTEIN"/>
    <property type="match status" value="1"/>
</dbReference>
<dbReference type="KEGG" id="sgu:SGLAU_21895"/>
<dbReference type="InterPro" id="IPR003439">
    <property type="entry name" value="ABC_transporter-like_ATP-bd"/>
</dbReference>
<keyword evidence="4 6" id="KW-0067">ATP-binding</keyword>
<name>A0A089Z3F7_STRGA</name>
<dbReference type="PANTHER" id="PTHR43776:SF7">
    <property type="entry name" value="D,D-DIPEPTIDE TRANSPORT ATP-BINDING PROTEIN DDPF-RELATED"/>
    <property type="match status" value="1"/>
</dbReference>
<accession>A0A089Z3F7</accession>
<dbReference type="GO" id="GO:0016887">
    <property type="term" value="F:ATP hydrolysis activity"/>
    <property type="evidence" value="ECO:0007669"/>
    <property type="project" value="InterPro"/>
</dbReference>
<keyword evidence="7" id="KW-1185">Reference proteome</keyword>
<dbReference type="GO" id="GO:0015833">
    <property type="term" value="P:peptide transport"/>
    <property type="evidence" value="ECO:0007669"/>
    <property type="project" value="InterPro"/>
</dbReference>
<dbReference type="InterPro" id="IPR027417">
    <property type="entry name" value="P-loop_NTPase"/>
</dbReference>
<dbReference type="RefSeq" id="WP_043503846.1">
    <property type="nucleotide sequence ID" value="NZ_CP009438.1"/>
</dbReference>
<dbReference type="OrthoDB" id="3326974at2"/>
<reference evidence="7" key="1">
    <citation type="journal article" date="2015" name="J. Biotechnol.">
        <title>Complete genome sequence of the actinobacterium Streptomyces glaucescens GLA.O (DSM 40922) consisting of a linear chromosome and one linear plasmid.</title>
        <authorList>
            <person name="Ortseifen V."/>
            <person name="Winkler A."/>
            <person name="Albersmeier A."/>
            <person name="Wendler S."/>
            <person name="Puhler A."/>
            <person name="Kalinowski J."/>
            <person name="Ruckert C."/>
        </authorList>
    </citation>
    <scope>NUCLEOTIDE SEQUENCE [LARGE SCALE GENOMIC DNA]</scope>
    <source>
        <strain evidence="7">DSM 40922 / GLA O</strain>
    </source>
</reference>
<dbReference type="PROSITE" id="PS00211">
    <property type="entry name" value="ABC_TRANSPORTER_1"/>
    <property type="match status" value="1"/>
</dbReference>
<feature type="domain" description="ABC transporter" evidence="5">
    <location>
        <begin position="23"/>
        <end position="274"/>
    </location>
</feature>
<dbReference type="HOGENOM" id="CLU_000604_1_23_11"/>
<dbReference type="eggNOG" id="COG4608">
    <property type="taxonomic scope" value="Bacteria"/>
</dbReference>
<evidence type="ECO:0000313" key="7">
    <source>
        <dbReference type="Proteomes" id="UP000029482"/>
    </source>
</evidence>
<keyword evidence="2" id="KW-0813">Transport</keyword>
<dbReference type="InterPro" id="IPR013563">
    <property type="entry name" value="Oligopep_ABC_C"/>
</dbReference>
<evidence type="ECO:0000256" key="2">
    <source>
        <dbReference type="ARBA" id="ARBA00022448"/>
    </source>
</evidence>
<evidence type="ECO:0000313" key="6">
    <source>
        <dbReference type="EMBL" id="AIS00331.1"/>
    </source>
</evidence>
<evidence type="ECO:0000256" key="3">
    <source>
        <dbReference type="ARBA" id="ARBA00022741"/>
    </source>
</evidence>
<gene>
    <name evidence="6" type="ORF">SGLAU_21895</name>
</gene>
<dbReference type="InterPro" id="IPR003593">
    <property type="entry name" value="AAA+_ATPase"/>
</dbReference>
<dbReference type="SMART" id="SM00382">
    <property type="entry name" value="AAA"/>
    <property type="match status" value="1"/>
</dbReference>
<dbReference type="EMBL" id="CP009438">
    <property type="protein sequence ID" value="AIS00331.1"/>
    <property type="molecule type" value="Genomic_DNA"/>
</dbReference>
<dbReference type="FunFam" id="3.40.50.300:FF:000016">
    <property type="entry name" value="Oligopeptide ABC transporter ATP-binding component"/>
    <property type="match status" value="1"/>
</dbReference>
<evidence type="ECO:0000259" key="5">
    <source>
        <dbReference type="PROSITE" id="PS50893"/>
    </source>
</evidence>
<dbReference type="PROSITE" id="PS50893">
    <property type="entry name" value="ABC_TRANSPORTER_2"/>
    <property type="match status" value="1"/>
</dbReference>
<dbReference type="GO" id="GO:0055085">
    <property type="term" value="P:transmembrane transport"/>
    <property type="evidence" value="ECO:0007669"/>
    <property type="project" value="UniProtKB-ARBA"/>
</dbReference>
<dbReference type="Pfam" id="PF08352">
    <property type="entry name" value="oligo_HPY"/>
    <property type="match status" value="1"/>
</dbReference>
<dbReference type="SUPFAM" id="SSF52540">
    <property type="entry name" value="P-loop containing nucleoside triphosphate hydrolases"/>
    <property type="match status" value="1"/>
</dbReference>
<proteinExistence type="inferred from homology"/>
<protein>
    <submittedName>
        <fullName evidence="6">Putative peptide ABC transporter ATP-binding protein y4tS</fullName>
    </submittedName>
</protein>
<evidence type="ECO:0000256" key="4">
    <source>
        <dbReference type="ARBA" id="ARBA00022840"/>
    </source>
</evidence>
<dbReference type="Proteomes" id="UP000029482">
    <property type="component" value="Chromosome"/>
</dbReference>
<keyword evidence="3" id="KW-0547">Nucleotide-binding</keyword>
<organism evidence="6 7">
    <name type="scientific">Streptomyces glaucescens</name>
    <dbReference type="NCBI Taxonomy" id="1907"/>
    <lineage>
        <taxon>Bacteria</taxon>
        <taxon>Bacillati</taxon>
        <taxon>Actinomycetota</taxon>
        <taxon>Actinomycetes</taxon>
        <taxon>Kitasatosporales</taxon>
        <taxon>Streptomycetaceae</taxon>
        <taxon>Streptomyces</taxon>
    </lineage>
</organism>
<dbReference type="InterPro" id="IPR017871">
    <property type="entry name" value="ABC_transporter-like_CS"/>
</dbReference>
<dbReference type="NCBIfam" id="TIGR01727">
    <property type="entry name" value="oligo_HPY"/>
    <property type="match status" value="1"/>
</dbReference>
<dbReference type="AlphaFoldDB" id="A0A089Z3F7"/>
<dbReference type="Pfam" id="PF00005">
    <property type="entry name" value="ABC_tran"/>
    <property type="match status" value="1"/>
</dbReference>
<comment type="similarity">
    <text evidence="1">Belongs to the ABC transporter superfamily.</text>
</comment>
<sequence>MKEDLVLPAPREAGAGPEGEPLLVVEGLTKHFPVKGGFPVRRTIGQVQAVDGIDLAVRAGESFGLVGESGCGKSTTGRLITRLMEPTAGRISYRGRDITHASRKQLAPVRSEIQMIFQDPYSSLNPRQTVGKIISGPMEINGIEPQGGREKRVRELLEIVGLNPEHYNRFPHEFSGGQRQRIGVARALALEPKLIVADEPVSALDVSIQAQVVNLLQQVQRDLGIAFVFIAHDLAVVRHFSQRVAVMYLGKIIEVGDRDSIYTRPRHPYTHALLSAVPEVSVAGEGAGPRERIRLAGDVPSPIAPPSGCRFRTRCWKAQEKCATEEPPLVRLPGNREGHLSACHFPEDPTTEARAEDIVLDPALAALEEGTGD</sequence>
<dbReference type="STRING" id="1907.SGLAU_21895"/>
<dbReference type="CDD" id="cd03257">
    <property type="entry name" value="ABC_NikE_OppD_transporters"/>
    <property type="match status" value="1"/>
</dbReference>
<evidence type="ECO:0000256" key="1">
    <source>
        <dbReference type="ARBA" id="ARBA00005417"/>
    </source>
</evidence>
<dbReference type="InterPro" id="IPR050319">
    <property type="entry name" value="ABC_transp_ATP-bind"/>
</dbReference>